<keyword evidence="3" id="KW-1185">Reference proteome</keyword>
<evidence type="ECO:0000313" key="3">
    <source>
        <dbReference type="Proteomes" id="UP000595064"/>
    </source>
</evidence>
<dbReference type="Proteomes" id="UP000595064">
    <property type="component" value="Chromosome"/>
</dbReference>
<reference evidence="2 3" key="1">
    <citation type="submission" date="2020-12" db="EMBL/GenBank/DDBJ databases">
        <title>FDA dAtabase for Regulatory Grade micrObial Sequences (FDA-ARGOS): Supporting development and validation of Infectious Disease Dx tests.</title>
        <authorList>
            <person name="Sproer C."/>
            <person name="Gronow S."/>
            <person name="Severitt S."/>
            <person name="Schroder I."/>
            <person name="Tallon L."/>
            <person name="Sadzewicz L."/>
            <person name="Zhao X."/>
            <person name="Boylan J."/>
            <person name="Ott S."/>
            <person name="Bowen H."/>
            <person name="Vavikolanu K."/>
            <person name="Mehta A."/>
            <person name="Aluvathingal J."/>
            <person name="Nadendla S."/>
            <person name="Lowell S."/>
            <person name="Myers T."/>
            <person name="Yan Y."/>
            <person name="Sichtig H."/>
        </authorList>
    </citation>
    <scope>NUCLEOTIDE SEQUENCE [LARGE SCALE GENOMIC DNA]</scope>
    <source>
        <strain evidence="2 3">FDAARGOS_890</strain>
    </source>
</reference>
<keyword evidence="1" id="KW-1133">Transmembrane helix</keyword>
<dbReference type="RefSeq" id="WP_139223911.1">
    <property type="nucleotide sequence ID" value="NZ_CP065748.1"/>
</dbReference>
<sequence length="147" mass="16876">MMKTVIYIIAATLGFQIISLLTFLMAPMKIDLSDIEGFNLSYIFNKLGNPDYDLSVKDILGWQSHRYLIRQNVELRIKESNIKPTAFPASISISNTLGEETHYFKLSKHSRSDGNNNFIRTTTITVWPYGDFLISKEIVENKDHQSQ</sequence>
<protein>
    <submittedName>
        <fullName evidence="2">Uncharacterized protein</fullName>
    </submittedName>
</protein>
<evidence type="ECO:0000256" key="1">
    <source>
        <dbReference type="SAM" id="Phobius"/>
    </source>
</evidence>
<feature type="transmembrane region" description="Helical" evidence="1">
    <location>
        <begin position="6"/>
        <end position="26"/>
    </location>
</feature>
<dbReference type="KEGG" id="dla:I6G47_01965"/>
<organism evidence="2 3">
    <name type="scientific">Delftia lacustris</name>
    <dbReference type="NCBI Taxonomy" id="558537"/>
    <lineage>
        <taxon>Bacteria</taxon>
        <taxon>Pseudomonadati</taxon>
        <taxon>Pseudomonadota</taxon>
        <taxon>Betaproteobacteria</taxon>
        <taxon>Burkholderiales</taxon>
        <taxon>Comamonadaceae</taxon>
        <taxon>Delftia</taxon>
    </lineage>
</organism>
<name>A0A7T2YTR4_9BURK</name>
<dbReference type="AlphaFoldDB" id="A0A7T2YTR4"/>
<proteinExistence type="predicted"/>
<dbReference type="EMBL" id="CP065748">
    <property type="protein sequence ID" value="QPS81872.1"/>
    <property type="molecule type" value="Genomic_DNA"/>
</dbReference>
<accession>A0A7T2YTR4</accession>
<keyword evidence="1" id="KW-0472">Membrane</keyword>
<keyword evidence="1" id="KW-0812">Transmembrane</keyword>
<evidence type="ECO:0000313" key="2">
    <source>
        <dbReference type="EMBL" id="QPS81872.1"/>
    </source>
</evidence>
<gene>
    <name evidence="2" type="ORF">I6G47_01965</name>
</gene>